<dbReference type="InterPro" id="IPR035986">
    <property type="entry name" value="PKD_dom_sf"/>
</dbReference>
<protein>
    <recommendedName>
        <fullName evidence="4">PKD domain-containing protein</fullName>
    </recommendedName>
</protein>
<gene>
    <name evidence="2" type="ORF">GCM10011518_42500</name>
</gene>
<evidence type="ECO:0008006" key="4">
    <source>
        <dbReference type="Google" id="ProtNLM"/>
    </source>
</evidence>
<dbReference type="InterPro" id="IPR013783">
    <property type="entry name" value="Ig-like_fold"/>
</dbReference>
<keyword evidence="1" id="KW-0472">Membrane</keyword>
<dbReference type="SUPFAM" id="SSF49299">
    <property type="entry name" value="PKD domain"/>
    <property type="match status" value="1"/>
</dbReference>
<proteinExistence type="predicted"/>
<dbReference type="EMBL" id="BMKP01000013">
    <property type="protein sequence ID" value="GGF28645.1"/>
    <property type="molecule type" value="Genomic_DNA"/>
</dbReference>
<sequence>MDKRLQLKVIIKQCEQKFGRGNSEDWKHNDYLDFSQSIFEETKISISHNTLKRIFGKLATDKYYLPQQATFNALINYSGFNENEFQIANPNSENFLVEAETDNKNRYIIVVLLIVTLLTSILAYMYFCRSDFNVNESNIKLSSSEGILPKTCFFTVDNNYTADSLYIDFGDKTSPVYLNPNKRTIAHTYFIPGVFDVCLTNRIKENRNRKARVYITTNKKWYALGFQRQRLIPKRFCAFFAYKNQDSLFAITNRELHKYSIDTLQPFFTRLCSYTPLKHNADNFIFETTFKKDFRHQDVTCSSLVFKVSGADNDIRFHFVNSGCSSIVANIISEKRINGIDNNLASFVVDFKKENTIKLINNNKRLILLVNGKPIYTGAYKESLGDLRGVFVEFERNGFIKNCLLSSLDGNIYYKF</sequence>
<keyword evidence="3" id="KW-1185">Reference proteome</keyword>
<dbReference type="RefSeq" id="WP_163396456.1">
    <property type="nucleotide sequence ID" value="NZ_BMKP01000013.1"/>
</dbReference>
<feature type="transmembrane region" description="Helical" evidence="1">
    <location>
        <begin position="107"/>
        <end position="127"/>
    </location>
</feature>
<evidence type="ECO:0000313" key="2">
    <source>
        <dbReference type="EMBL" id="GGF28645.1"/>
    </source>
</evidence>
<comment type="caution">
    <text evidence="2">The sequence shown here is derived from an EMBL/GenBank/DDBJ whole genome shotgun (WGS) entry which is preliminary data.</text>
</comment>
<dbReference type="Proteomes" id="UP000655016">
    <property type="component" value="Unassembled WGS sequence"/>
</dbReference>
<evidence type="ECO:0000313" key="3">
    <source>
        <dbReference type="Proteomes" id="UP000655016"/>
    </source>
</evidence>
<keyword evidence="1" id="KW-1133">Transmembrane helix</keyword>
<accession>A0ABQ1UYX0</accession>
<reference evidence="3" key="1">
    <citation type="journal article" date="2019" name="Int. J. Syst. Evol. Microbiol.">
        <title>The Global Catalogue of Microorganisms (GCM) 10K type strain sequencing project: providing services to taxonomists for standard genome sequencing and annotation.</title>
        <authorList>
            <consortium name="The Broad Institute Genomics Platform"/>
            <consortium name="The Broad Institute Genome Sequencing Center for Infectious Disease"/>
            <person name="Wu L."/>
            <person name="Ma J."/>
        </authorList>
    </citation>
    <scope>NUCLEOTIDE SEQUENCE [LARGE SCALE GENOMIC DNA]</scope>
    <source>
        <strain evidence="3">CGMCC 1.16060</strain>
    </source>
</reference>
<dbReference type="Gene3D" id="2.60.40.10">
    <property type="entry name" value="Immunoglobulins"/>
    <property type="match status" value="1"/>
</dbReference>
<organism evidence="2 3">
    <name type="scientific">Flavobacterium limi</name>
    <dbReference type="NCBI Taxonomy" id="2045105"/>
    <lineage>
        <taxon>Bacteria</taxon>
        <taxon>Pseudomonadati</taxon>
        <taxon>Bacteroidota</taxon>
        <taxon>Flavobacteriia</taxon>
        <taxon>Flavobacteriales</taxon>
        <taxon>Flavobacteriaceae</taxon>
        <taxon>Flavobacterium</taxon>
    </lineage>
</organism>
<evidence type="ECO:0000256" key="1">
    <source>
        <dbReference type="SAM" id="Phobius"/>
    </source>
</evidence>
<keyword evidence="1" id="KW-0812">Transmembrane</keyword>
<name>A0ABQ1UYX0_9FLAO</name>